<gene>
    <name evidence="3" type="ORF">EGH24_04765</name>
</gene>
<keyword evidence="2" id="KW-1133">Transmembrane helix</keyword>
<feature type="compositionally biased region" description="Acidic residues" evidence="1">
    <location>
        <begin position="26"/>
        <end position="35"/>
    </location>
</feature>
<sequence>MHENPWQTVLDTLYNMGGKGEHPSDDTDQPLDSDDNLVQQTDLSNEGIKTASKTLQNMGLAESNTIGLYEDGEPVRYLIELTGEGYSFAHERQQEKRNIRSNRSVALLTVVLAFVGMAQAMALTAQVSDSVTGTISLITTVTAGVILLVIYTQLARSGVLDSLDLNE</sequence>
<name>A0A8J8TC31_9EURY</name>
<keyword evidence="2" id="KW-0472">Membrane</keyword>
<proteinExistence type="predicted"/>
<protein>
    <submittedName>
        <fullName evidence="3">Uncharacterized protein</fullName>
    </submittedName>
</protein>
<comment type="caution">
    <text evidence="3">The sequence shown here is derived from an EMBL/GenBank/DDBJ whole genome shotgun (WGS) entry which is preliminary data.</text>
</comment>
<feature type="transmembrane region" description="Helical" evidence="2">
    <location>
        <begin position="131"/>
        <end position="151"/>
    </location>
</feature>
<dbReference type="EMBL" id="RKLU01000002">
    <property type="protein sequence ID" value="TQQ82757.1"/>
    <property type="molecule type" value="Genomic_DNA"/>
</dbReference>
<feature type="region of interest" description="Disordered" evidence="1">
    <location>
        <begin position="13"/>
        <end position="37"/>
    </location>
</feature>
<dbReference type="Proteomes" id="UP000705823">
    <property type="component" value="Unassembled WGS sequence"/>
</dbReference>
<dbReference type="RefSeq" id="WP_142979022.1">
    <property type="nucleotide sequence ID" value="NZ_RKLU01000002.1"/>
</dbReference>
<dbReference type="OrthoDB" id="381240at2157"/>
<reference evidence="3" key="1">
    <citation type="submission" date="2019-02" db="EMBL/GenBank/DDBJ databases">
        <title>Halonotius sp. a new haloarchaeum isolated from saline soil.</title>
        <authorList>
            <person name="Duran-Viseras A."/>
            <person name="Sanchez-Porro C."/>
            <person name="Ventosa A."/>
        </authorList>
    </citation>
    <scope>NUCLEOTIDE SEQUENCE</scope>
    <source>
        <strain evidence="3">F15B</strain>
    </source>
</reference>
<keyword evidence="4" id="KW-1185">Reference proteome</keyword>
<feature type="transmembrane region" description="Helical" evidence="2">
    <location>
        <begin position="105"/>
        <end position="125"/>
    </location>
</feature>
<keyword evidence="2" id="KW-0812">Transmembrane</keyword>
<dbReference type="AlphaFoldDB" id="A0A8J8TC31"/>
<evidence type="ECO:0000256" key="2">
    <source>
        <dbReference type="SAM" id="Phobius"/>
    </source>
</evidence>
<organism evidence="3 4">
    <name type="scientific">Halonotius terrestris</name>
    <dbReference type="NCBI Taxonomy" id="2487750"/>
    <lineage>
        <taxon>Archaea</taxon>
        <taxon>Methanobacteriati</taxon>
        <taxon>Methanobacteriota</taxon>
        <taxon>Stenosarchaea group</taxon>
        <taxon>Halobacteria</taxon>
        <taxon>Halobacteriales</taxon>
        <taxon>Haloferacaceae</taxon>
        <taxon>Halonotius</taxon>
    </lineage>
</organism>
<accession>A0A8J8TC31</accession>
<evidence type="ECO:0000313" key="4">
    <source>
        <dbReference type="Proteomes" id="UP000705823"/>
    </source>
</evidence>
<evidence type="ECO:0000313" key="3">
    <source>
        <dbReference type="EMBL" id="TQQ82757.1"/>
    </source>
</evidence>
<evidence type="ECO:0000256" key="1">
    <source>
        <dbReference type="SAM" id="MobiDB-lite"/>
    </source>
</evidence>